<dbReference type="InterPro" id="IPR001342">
    <property type="entry name" value="HDH_cat"/>
</dbReference>
<evidence type="ECO:0000256" key="7">
    <source>
        <dbReference type="ARBA" id="ARBA00022697"/>
    </source>
</evidence>
<evidence type="ECO:0000256" key="13">
    <source>
        <dbReference type="RuleBase" id="RU004171"/>
    </source>
</evidence>
<dbReference type="OrthoDB" id="9808167at2"/>
<keyword evidence="7 12" id="KW-0791">Threonine biosynthesis</keyword>
<evidence type="ECO:0000313" key="17">
    <source>
        <dbReference type="Proteomes" id="UP000182836"/>
    </source>
</evidence>
<feature type="domain" description="Aspartate/homoserine dehydrogenase NAD-binding" evidence="15">
    <location>
        <begin position="11"/>
        <end position="129"/>
    </location>
</feature>
<evidence type="ECO:0000256" key="9">
    <source>
        <dbReference type="ARBA" id="ARBA00023053"/>
    </source>
</evidence>
<keyword evidence="6 12" id="KW-0028">Amino-acid biosynthesis</keyword>
<evidence type="ECO:0000256" key="8">
    <source>
        <dbReference type="ARBA" id="ARBA00023002"/>
    </source>
</evidence>
<dbReference type="Pfam" id="PF03447">
    <property type="entry name" value="NAD_binding_3"/>
    <property type="match status" value="1"/>
</dbReference>
<dbReference type="PANTHER" id="PTHR43331">
    <property type="entry name" value="HOMOSERINE DEHYDROGENASE"/>
    <property type="match status" value="1"/>
</dbReference>
<accession>A0A1G8YYX4</accession>
<dbReference type="PANTHER" id="PTHR43331:SF1">
    <property type="entry name" value="HOMOSERINE DEHYDROGENASE"/>
    <property type="match status" value="1"/>
</dbReference>
<dbReference type="InterPro" id="IPR019811">
    <property type="entry name" value="HDH_CS"/>
</dbReference>
<name>A0A1G8YYX4_ANEMI</name>
<dbReference type="GO" id="GO:0004412">
    <property type="term" value="F:homoserine dehydrogenase activity"/>
    <property type="evidence" value="ECO:0007669"/>
    <property type="project" value="UniProtKB-EC"/>
</dbReference>
<evidence type="ECO:0000256" key="11">
    <source>
        <dbReference type="ARBA" id="ARBA00048841"/>
    </source>
</evidence>
<evidence type="ECO:0000259" key="15">
    <source>
        <dbReference type="Pfam" id="PF03447"/>
    </source>
</evidence>
<dbReference type="Proteomes" id="UP000182836">
    <property type="component" value="Unassembled WGS sequence"/>
</dbReference>
<evidence type="ECO:0000256" key="4">
    <source>
        <dbReference type="ARBA" id="ARBA00013213"/>
    </source>
</evidence>
<dbReference type="RefSeq" id="WP_052811763.1">
    <property type="nucleotide sequence ID" value="NZ_BJOA01000285.1"/>
</dbReference>
<dbReference type="SUPFAM" id="SSF51735">
    <property type="entry name" value="NAD(P)-binding Rossmann-fold domains"/>
    <property type="match status" value="1"/>
</dbReference>
<evidence type="ECO:0000256" key="12">
    <source>
        <dbReference type="RuleBase" id="RU000579"/>
    </source>
</evidence>
<dbReference type="Pfam" id="PF00742">
    <property type="entry name" value="Homoserine_dh"/>
    <property type="match status" value="1"/>
</dbReference>
<protein>
    <recommendedName>
        <fullName evidence="5 12">Homoserine dehydrogenase</fullName>
        <ecNumber evidence="4 12">1.1.1.3</ecNumber>
    </recommendedName>
</protein>
<comment type="catalytic activity">
    <reaction evidence="11">
        <text>L-homoserine + NADP(+) = L-aspartate 4-semialdehyde + NADPH + H(+)</text>
        <dbReference type="Rhea" id="RHEA:15761"/>
        <dbReference type="ChEBI" id="CHEBI:15378"/>
        <dbReference type="ChEBI" id="CHEBI:57476"/>
        <dbReference type="ChEBI" id="CHEBI:57783"/>
        <dbReference type="ChEBI" id="CHEBI:58349"/>
        <dbReference type="ChEBI" id="CHEBI:537519"/>
        <dbReference type="EC" id="1.1.1.3"/>
    </reaction>
    <physiologicalReaction direction="right-to-left" evidence="11">
        <dbReference type="Rhea" id="RHEA:15763"/>
    </physiologicalReaction>
</comment>
<organism evidence="16 17">
    <name type="scientific">Aneurinibacillus migulanus</name>
    <name type="common">Bacillus migulanus</name>
    <dbReference type="NCBI Taxonomy" id="47500"/>
    <lineage>
        <taxon>Bacteria</taxon>
        <taxon>Bacillati</taxon>
        <taxon>Bacillota</taxon>
        <taxon>Bacilli</taxon>
        <taxon>Bacillales</taxon>
        <taxon>Paenibacillaceae</taxon>
        <taxon>Aneurinibacillus group</taxon>
        <taxon>Aneurinibacillus</taxon>
    </lineage>
</organism>
<dbReference type="Gene3D" id="3.30.360.10">
    <property type="entry name" value="Dihydrodipicolinate Reductase, domain 2"/>
    <property type="match status" value="1"/>
</dbReference>
<dbReference type="SUPFAM" id="SSF55347">
    <property type="entry name" value="Glyceraldehyde-3-phosphate dehydrogenase-like, C-terminal domain"/>
    <property type="match status" value="1"/>
</dbReference>
<feature type="domain" description="Homoserine dehydrogenase catalytic" evidence="14">
    <location>
        <begin position="137"/>
        <end position="315"/>
    </location>
</feature>
<dbReference type="GO" id="GO:0009088">
    <property type="term" value="P:threonine biosynthetic process"/>
    <property type="evidence" value="ECO:0007669"/>
    <property type="project" value="UniProtKB-UniPathway"/>
</dbReference>
<evidence type="ECO:0000259" key="14">
    <source>
        <dbReference type="Pfam" id="PF00742"/>
    </source>
</evidence>
<dbReference type="InterPro" id="IPR036291">
    <property type="entry name" value="NAD(P)-bd_dom_sf"/>
</dbReference>
<reference evidence="16 17" key="1">
    <citation type="submission" date="2016-10" db="EMBL/GenBank/DDBJ databases">
        <authorList>
            <person name="de Groot N.N."/>
        </authorList>
    </citation>
    <scope>NUCLEOTIDE SEQUENCE [LARGE SCALE GENOMIC DNA]</scope>
    <source>
        <strain evidence="16 17">DSM 2895</strain>
    </source>
</reference>
<dbReference type="GO" id="GO:0050661">
    <property type="term" value="F:NADP binding"/>
    <property type="evidence" value="ECO:0007669"/>
    <property type="project" value="InterPro"/>
</dbReference>
<evidence type="ECO:0000256" key="5">
    <source>
        <dbReference type="ARBA" id="ARBA00013376"/>
    </source>
</evidence>
<keyword evidence="8 12" id="KW-0560">Oxidoreductase</keyword>
<dbReference type="FunFam" id="3.30.360.10:FF:000005">
    <property type="entry name" value="Homoserine dehydrogenase"/>
    <property type="match status" value="1"/>
</dbReference>
<keyword evidence="12" id="KW-0521">NADP</keyword>
<dbReference type="UniPathway" id="UPA00051">
    <property type="reaction ID" value="UER00465"/>
</dbReference>
<proteinExistence type="inferred from homology"/>
<comment type="pathway">
    <text evidence="1 12">Amino-acid biosynthesis; L-threonine biosynthesis; L-threonine from L-aspartate: step 3/5.</text>
</comment>
<dbReference type="EC" id="1.1.1.3" evidence="4 12"/>
<dbReference type="UniPathway" id="UPA00050">
    <property type="reaction ID" value="UER00063"/>
</dbReference>
<evidence type="ECO:0000256" key="3">
    <source>
        <dbReference type="ARBA" id="ARBA00006753"/>
    </source>
</evidence>
<keyword evidence="10 12" id="KW-0486">Methionine biosynthesis</keyword>
<comment type="similarity">
    <text evidence="3 13">Belongs to the homoserine dehydrogenase family.</text>
</comment>
<gene>
    <name evidence="16" type="ORF">SAMN04487909_1384</name>
</gene>
<evidence type="ECO:0000256" key="1">
    <source>
        <dbReference type="ARBA" id="ARBA00005056"/>
    </source>
</evidence>
<comment type="pathway">
    <text evidence="2 12">Amino-acid biosynthesis; L-methionine biosynthesis via de novo pathway; L-homoserine from L-aspartate: step 3/3.</text>
</comment>
<dbReference type="GO" id="GO:0009086">
    <property type="term" value="P:methionine biosynthetic process"/>
    <property type="evidence" value="ECO:0007669"/>
    <property type="project" value="UniProtKB-KW"/>
</dbReference>
<dbReference type="AlphaFoldDB" id="A0A1G8YYX4"/>
<dbReference type="Gene3D" id="3.40.50.720">
    <property type="entry name" value="NAD(P)-binding Rossmann-like Domain"/>
    <property type="match status" value="1"/>
</dbReference>
<sequence length="435" mass="46699">MMKKWKIALLGLGTVGSGVVTILQTHGKRIRKQLGADLEVVGALVRNPAKSRKVEVESDVLTTDIQTIWEREPDIIIDAMGGLDPTLGYIEEAISRQCHVVSANKEMLAAYGPHLHHLAEEQNVSLLYEASVGGGIPVLNALSQLLHANRITRVYGILNGTTNYILTKMEEENLAYEEVLAQAQELGFAEADPTADVEGYDAFNKIQIIGHLCFGGKTQPLASEREGIVSVTSEEIEVYGKLGYRVKLLAVAERQGSGYSLRVGPTLVPHSHQLAGVKNEYNAVFVTGDIVGDLLFTGKGAGALPTGSAVVEDVLQVVSGRTFALEQEEAGGRTVIHGEAETSEAVAAFFTLPKRETDSAKIRLLSFLSSEAGFLHAVDTLEAGEGSYIAAILSGADVQVLQAFAKHVDAVLHLRAVLDDRLALAFREANVTLPI</sequence>
<dbReference type="EMBL" id="FNED01000038">
    <property type="protein sequence ID" value="SDK07937.1"/>
    <property type="molecule type" value="Genomic_DNA"/>
</dbReference>
<evidence type="ECO:0000256" key="2">
    <source>
        <dbReference type="ARBA" id="ARBA00005062"/>
    </source>
</evidence>
<dbReference type="InterPro" id="IPR005106">
    <property type="entry name" value="Asp/hSer_DH_NAD-bd"/>
</dbReference>
<keyword evidence="9" id="KW-0915">Sodium</keyword>
<evidence type="ECO:0000256" key="6">
    <source>
        <dbReference type="ARBA" id="ARBA00022605"/>
    </source>
</evidence>
<evidence type="ECO:0000256" key="10">
    <source>
        <dbReference type="ARBA" id="ARBA00023167"/>
    </source>
</evidence>
<dbReference type="PROSITE" id="PS01042">
    <property type="entry name" value="HOMOSER_DHGENASE"/>
    <property type="match status" value="1"/>
</dbReference>
<evidence type="ECO:0000313" key="16">
    <source>
        <dbReference type="EMBL" id="SDK07937.1"/>
    </source>
</evidence>
<dbReference type="NCBIfam" id="NF004976">
    <property type="entry name" value="PRK06349.1"/>
    <property type="match status" value="1"/>
</dbReference>